<dbReference type="GO" id="GO:0009881">
    <property type="term" value="F:photoreceptor activity"/>
    <property type="evidence" value="ECO:0007669"/>
    <property type="project" value="UniProtKB-KW"/>
</dbReference>
<dbReference type="InterPro" id="IPR000014">
    <property type="entry name" value="PAS"/>
</dbReference>
<dbReference type="CDD" id="cd00082">
    <property type="entry name" value="HisKA"/>
    <property type="match status" value="1"/>
</dbReference>
<organism evidence="15 16">
    <name type="scientific">Lactuca saligna</name>
    <name type="common">Willowleaf lettuce</name>
    <dbReference type="NCBI Taxonomy" id="75948"/>
    <lineage>
        <taxon>Eukaryota</taxon>
        <taxon>Viridiplantae</taxon>
        <taxon>Streptophyta</taxon>
        <taxon>Embryophyta</taxon>
        <taxon>Tracheophyta</taxon>
        <taxon>Spermatophyta</taxon>
        <taxon>Magnoliopsida</taxon>
        <taxon>eudicotyledons</taxon>
        <taxon>Gunneridae</taxon>
        <taxon>Pentapetalae</taxon>
        <taxon>asterids</taxon>
        <taxon>campanulids</taxon>
        <taxon>Asterales</taxon>
        <taxon>Asteraceae</taxon>
        <taxon>Cichorioideae</taxon>
        <taxon>Cichorieae</taxon>
        <taxon>Lactucinae</taxon>
        <taxon>Lactuca</taxon>
    </lineage>
</organism>
<name>A0AA36A2C9_LACSI</name>
<keyword evidence="7 9" id="KW-0804">Transcription</keyword>
<dbReference type="InterPro" id="IPR035965">
    <property type="entry name" value="PAS-like_dom_sf"/>
</dbReference>
<dbReference type="PANTHER" id="PTHR47876">
    <property type="entry name" value="OS08G0260000 PROTEIN"/>
    <property type="match status" value="1"/>
</dbReference>
<dbReference type="AlphaFoldDB" id="A0AA36A2C9"/>
<feature type="binding site" description="covalent" evidence="10">
    <location>
        <position position="373"/>
    </location>
    <ligand>
        <name>phytochromobilin</name>
        <dbReference type="ChEBI" id="CHEBI:189064"/>
    </ligand>
</feature>
<dbReference type="GO" id="GO:0009585">
    <property type="term" value="P:red, far-red light phototransduction"/>
    <property type="evidence" value="ECO:0007669"/>
    <property type="project" value="InterPro"/>
</dbReference>
<dbReference type="SUPFAM" id="SSF55874">
    <property type="entry name" value="ATPase domain of HSP90 chaperone/DNA topoisomerase II/histidine kinase"/>
    <property type="match status" value="1"/>
</dbReference>
<dbReference type="GO" id="GO:0000155">
    <property type="term" value="F:phosphorelay sensor kinase activity"/>
    <property type="evidence" value="ECO:0007669"/>
    <property type="project" value="InterPro"/>
</dbReference>
<dbReference type="SUPFAM" id="SSF55781">
    <property type="entry name" value="GAF domain-like"/>
    <property type="match status" value="2"/>
</dbReference>
<dbReference type="SMART" id="SM00065">
    <property type="entry name" value="GAF"/>
    <property type="match status" value="1"/>
</dbReference>
<dbReference type="GO" id="GO:0042803">
    <property type="term" value="F:protein homodimerization activity"/>
    <property type="evidence" value="ECO:0007669"/>
    <property type="project" value="InterPro"/>
</dbReference>
<evidence type="ECO:0000256" key="8">
    <source>
        <dbReference type="ARBA" id="ARBA00023170"/>
    </source>
</evidence>
<dbReference type="NCBIfam" id="TIGR00229">
    <property type="entry name" value="sensory_box"/>
    <property type="match status" value="1"/>
</dbReference>
<dbReference type="Gene3D" id="3.30.450.40">
    <property type="match status" value="2"/>
</dbReference>
<dbReference type="CDD" id="cd00130">
    <property type="entry name" value="PAS"/>
    <property type="match status" value="2"/>
</dbReference>
<dbReference type="InterPro" id="IPR036890">
    <property type="entry name" value="HATPase_C_sf"/>
</dbReference>
<feature type="region of interest" description="Disordered" evidence="11">
    <location>
        <begin position="50"/>
        <end position="69"/>
    </location>
</feature>
<keyword evidence="6 9" id="KW-0805">Transcription regulation</keyword>
<dbReference type="FunFam" id="3.30.450.270:FF:000001">
    <property type="entry name" value="Phytochrome"/>
    <property type="match status" value="1"/>
</dbReference>
<keyword evidence="5 9" id="KW-0157">Chromophore</keyword>
<evidence type="ECO:0000256" key="9">
    <source>
        <dbReference type="PIRNR" id="PIRNR000084"/>
    </source>
</evidence>
<dbReference type="Gene3D" id="3.30.450.270">
    <property type="match status" value="1"/>
</dbReference>
<proteinExistence type="inferred from homology"/>
<dbReference type="SMART" id="SM00091">
    <property type="entry name" value="PAS"/>
    <property type="match status" value="2"/>
</dbReference>
<dbReference type="InterPro" id="IPR003594">
    <property type="entry name" value="HATPase_dom"/>
</dbReference>
<dbReference type="InterPro" id="IPR013516">
    <property type="entry name" value="Phyto_chromo_BS"/>
</dbReference>
<dbReference type="InterPro" id="IPR003018">
    <property type="entry name" value="GAF"/>
</dbReference>
<dbReference type="GO" id="GO:0017006">
    <property type="term" value="P:protein-tetrapyrrole linkage"/>
    <property type="evidence" value="ECO:0007669"/>
    <property type="project" value="InterPro"/>
</dbReference>
<feature type="domain" description="PAS" evidence="14">
    <location>
        <begin position="620"/>
        <end position="690"/>
    </location>
</feature>
<keyword evidence="3 9" id="KW-0600">Photoreceptor protein</keyword>
<evidence type="ECO:0000313" key="16">
    <source>
        <dbReference type="Proteomes" id="UP001177003"/>
    </source>
</evidence>
<dbReference type="PIRSF" id="PIRSF000084">
    <property type="entry name" value="Phytochrome"/>
    <property type="match status" value="1"/>
</dbReference>
<evidence type="ECO:0000256" key="11">
    <source>
        <dbReference type="SAM" id="MobiDB-lite"/>
    </source>
</evidence>
<evidence type="ECO:0000256" key="7">
    <source>
        <dbReference type="ARBA" id="ARBA00023163"/>
    </source>
</evidence>
<gene>
    <name evidence="15" type="ORF">LSALG_LOCUS41732</name>
</gene>
<dbReference type="GO" id="GO:0006355">
    <property type="term" value="P:regulation of DNA-templated transcription"/>
    <property type="evidence" value="ECO:0007669"/>
    <property type="project" value="InterPro"/>
</dbReference>
<dbReference type="EMBL" id="OX465085">
    <property type="protein sequence ID" value="CAI9303285.1"/>
    <property type="molecule type" value="Genomic_DNA"/>
</dbReference>
<evidence type="ECO:0000256" key="5">
    <source>
        <dbReference type="ARBA" id="ARBA00022991"/>
    </source>
</evidence>
<evidence type="ECO:0000256" key="6">
    <source>
        <dbReference type="ARBA" id="ARBA00023015"/>
    </source>
</evidence>
<keyword evidence="4 9" id="KW-0716">Sensory transduction</keyword>
<dbReference type="InterPro" id="IPR043150">
    <property type="entry name" value="Phytochrome_PHY_sf"/>
</dbReference>
<dbReference type="InterPro" id="IPR029016">
    <property type="entry name" value="GAF-like_dom_sf"/>
</dbReference>
<feature type="compositionally biased region" description="Polar residues" evidence="11">
    <location>
        <begin position="50"/>
        <end position="64"/>
    </location>
</feature>
<protein>
    <recommendedName>
        <fullName evidence="9">Phytochrome</fullName>
    </recommendedName>
</protein>
<evidence type="ECO:0000259" key="12">
    <source>
        <dbReference type="PROSITE" id="PS50046"/>
    </source>
</evidence>
<dbReference type="InterPro" id="IPR001294">
    <property type="entry name" value="Phytochrome"/>
</dbReference>
<dbReference type="FunFam" id="3.30.450.20:FF:000039">
    <property type="entry name" value="Phytochrome"/>
    <property type="match status" value="1"/>
</dbReference>
<dbReference type="Gene3D" id="3.30.565.10">
    <property type="entry name" value="Histidine kinase-like ATPase, C-terminal domain"/>
    <property type="match status" value="1"/>
</dbReference>
<dbReference type="PANTHER" id="PTHR47876:SF3">
    <property type="entry name" value="PHYTOCHROME 1"/>
    <property type="match status" value="1"/>
</dbReference>
<dbReference type="InterPro" id="IPR013767">
    <property type="entry name" value="PAS_fold"/>
</dbReference>
<evidence type="ECO:0000256" key="3">
    <source>
        <dbReference type="ARBA" id="ARBA00022543"/>
    </source>
</evidence>
<dbReference type="PRINTS" id="PR01033">
    <property type="entry name" value="PHYTOCHROME"/>
</dbReference>
<evidence type="ECO:0000259" key="14">
    <source>
        <dbReference type="PROSITE" id="PS50112"/>
    </source>
</evidence>
<dbReference type="PROSITE" id="PS50109">
    <property type="entry name" value="HIS_KIN"/>
    <property type="match status" value="1"/>
</dbReference>
<comment type="function">
    <text evidence="1">Regulatory photoreceptor which exists in two forms that are reversibly interconvertible by light: the Pr form that absorbs maximally in the red region of the spectrum and the Pfr form that absorbs maximally in the far-red region. Photoconversion of Pr to Pfr induces an array of morphogenic responses, whereas reconversion of Pfr to Pr cancels the induction of those responses. Pfr controls the expression of a number of nuclear genes including those encoding the small subunit of ribulose-bisphosphate carboxylase, chlorophyll A/B binding protein, protochlorophyllide reductase, rRNA, etc. It also controls the expression of its own gene(s) in a negative feedback fashion.</text>
</comment>
<evidence type="ECO:0000256" key="10">
    <source>
        <dbReference type="PIRSR" id="PIRSR000084-50"/>
    </source>
</evidence>
<dbReference type="InterPro" id="IPR005467">
    <property type="entry name" value="His_kinase_dom"/>
</dbReference>
<dbReference type="SMART" id="SM00387">
    <property type="entry name" value="HATPase_c"/>
    <property type="match status" value="1"/>
</dbReference>
<dbReference type="Pfam" id="PF00360">
    <property type="entry name" value="PHY"/>
    <property type="match status" value="1"/>
</dbReference>
<dbReference type="InterPro" id="IPR013654">
    <property type="entry name" value="PAS_2"/>
</dbReference>
<evidence type="ECO:0000256" key="1">
    <source>
        <dbReference type="ARBA" id="ARBA00002479"/>
    </source>
</evidence>
<dbReference type="GO" id="GO:0009584">
    <property type="term" value="P:detection of visible light"/>
    <property type="evidence" value="ECO:0007669"/>
    <property type="project" value="InterPro"/>
</dbReference>
<accession>A0AA36A2C9</accession>
<dbReference type="PROSITE" id="PS00245">
    <property type="entry name" value="PHYTOCHROME_1"/>
    <property type="match status" value="1"/>
</dbReference>
<reference evidence="15" key="1">
    <citation type="submission" date="2023-04" db="EMBL/GenBank/DDBJ databases">
        <authorList>
            <person name="Vijverberg K."/>
            <person name="Xiong W."/>
            <person name="Schranz E."/>
        </authorList>
    </citation>
    <scope>NUCLEOTIDE SEQUENCE</scope>
</reference>
<evidence type="ECO:0000259" key="13">
    <source>
        <dbReference type="PROSITE" id="PS50109"/>
    </source>
</evidence>
<dbReference type="SMART" id="SM00388">
    <property type="entry name" value="HisKA"/>
    <property type="match status" value="1"/>
</dbReference>
<dbReference type="Proteomes" id="UP001177003">
    <property type="component" value="Chromosome 9"/>
</dbReference>
<evidence type="ECO:0000313" key="15">
    <source>
        <dbReference type="EMBL" id="CAI9303285.1"/>
    </source>
</evidence>
<dbReference type="PROSITE" id="PS50046">
    <property type="entry name" value="PHYTOCHROME_2"/>
    <property type="match status" value="1"/>
</dbReference>
<dbReference type="SUPFAM" id="SSF55785">
    <property type="entry name" value="PYP-like sensor domain (PAS domain)"/>
    <property type="match status" value="3"/>
</dbReference>
<dbReference type="Pfam" id="PF02518">
    <property type="entry name" value="HATPase_c"/>
    <property type="match status" value="1"/>
</dbReference>
<keyword evidence="16" id="KW-1185">Reference proteome</keyword>
<feature type="domain" description="Phytochrome chromophore attachment site" evidence="12">
    <location>
        <begin position="268"/>
        <end position="438"/>
    </location>
</feature>
<dbReference type="Pfam" id="PF00512">
    <property type="entry name" value="HisKA"/>
    <property type="match status" value="1"/>
</dbReference>
<dbReference type="InterPro" id="IPR016132">
    <property type="entry name" value="Phyto_chromo_attachment"/>
</dbReference>
<dbReference type="InterPro" id="IPR012129">
    <property type="entry name" value="Phytochrome_A-E"/>
</dbReference>
<keyword evidence="8 9" id="KW-0675">Receptor</keyword>
<comment type="PTM">
    <text evidence="10">Contains one covalently linked phytochromobilin chromophore.</text>
</comment>
<dbReference type="PROSITE" id="PS50112">
    <property type="entry name" value="PAS"/>
    <property type="match status" value="2"/>
</dbReference>
<feature type="domain" description="Histidine kinase" evidence="13">
    <location>
        <begin position="904"/>
        <end position="1121"/>
    </location>
</feature>
<sequence length="1167" mass="129719">MVYPAPLRGEIIGVDLSYQSRLRDFLNRFKWMIEFSSEVSRLRSSDLITMSTSRPNDQSSTNSARSKHSARIIHQTTVDAKLHADFEESGDSFDYSTSIHVTSTVAGGEQPRSDKVTTAYLHHIQKGKLIQPFGCLLALDEKTFKVIAYSENAPEMLTMVSHAVPSVGENPLLGIGTDVRTIFAGPSANALYKALGFGEVSLLNPILVHCKTSGKPFYAIIHRVTGSLIIDFEPVMPNEVPMTAAGALQSYKHAAKAIARLQSLPSGSIERLCDTMVQEVFELTGYDRVMAYKFHDDDHGEVVAEITKPGLDPYLGLHYPATDIPQAARFLFMKNKVRMICDCRAKHVKVLQDKKLPFDLTLCGSTLRAPHSCHLQYMDNMTSIASLVMAVVINDMNDEIDSPDPQKRKKLWGLVVCHNTTPRFVPFPLRYACIVAQSPNIMDLVKCDGAALLYKNKVYRMGVSPTESQVFDIVSWLYEYHMDSTGLSTDSLYDAGYPGALALGDIVCGMASVRITEKDILFWFRSNTASEIRWGGAKHEKGEKDDGKRMHPRSSFKAFLEVVKTRSYPWKDFEMDAIHSLQLIMRNALKENEVADLKTNVIQSGFNELKLDGMQELEAVTSEMVRLIETASVPILAVDVDGLINGWNTKIAELTGLPVEKAIGTHLLTLVEESSVKTVQKMLNLALEGKEETSVEFEIKTHESKKESGPITLVVNACASRDIHESVVGVCCIAQDITHQKTIMDKFTRIEGDYKAIVHNPNPLIPPIFGTDEFGWCSEWNQAMTELSGISRGEVIDKMLLGEVFGTQSACCRVSNQDAFINLSIVLNKAMTSQESEKISFGFFAKSGKYVDCVLCVSKRVDNEGTVTGLFCFLQLASRDLQQALHFQRMSEKIAAKRLKALAYIRRQIKNPLSGIIHSRKMMEDTELGDEQRELLHTSALCQKQLNKVLDDTDLDSIVDGYLDLEMTEFTLQQILGACTSQVMTKSNVMGIQVVNNVPEEMLSEKLFGDSVRLQQVLADFMSLSVSCTPAGGLLFIWAKLAKDHLAKSVQLVNLELRITHTGGGVPEELLRQMFGTSVDATEEGISLVISRNLLKLMSGDVQYLREATKSTFIISVELAAAGTKKLSKAPTLLRKLRYNLRRCSVSVTTICRRYDDGIADFDLKGF</sequence>
<dbReference type="InterPro" id="IPR013515">
    <property type="entry name" value="Phytochrome_cen-reg"/>
</dbReference>
<evidence type="ECO:0000256" key="4">
    <source>
        <dbReference type="ARBA" id="ARBA00022606"/>
    </source>
</evidence>
<comment type="similarity">
    <text evidence="2 9">Belongs to the phytochrome family.</text>
</comment>
<dbReference type="Pfam" id="PF00989">
    <property type="entry name" value="PAS"/>
    <property type="match status" value="2"/>
</dbReference>
<evidence type="ECO:0000256" key="2">
    <source>
        <dbReference type="ARBA" id="ARBA00008235"/>
    </source>
</evidence>
<dbReference type="Pfam" id="PF08446">
    <property type="entry name" value="PAS_2"/>
    <property type="match status" value="1"/>
</dbReference>
<dbReference type="Gene3D" id="3.30.450.20">
    <property type="entry name" value="PAS domain"/>
    <property type="match status" value="3"/>
</dbReference>
<dbReference type="InterPro" id="IPR003661">
    <property type="entry name" value="HisK_dim/P_dom"/>
</dbReference>
<feature type="domain" description="PAS" evidence="14">
    <location>
        <begin position="753"/>
        <end position="805"/>
    </location>
</feature>
<dbReference type="Pfam" id="PF01590">
    <property type="entry name" value="GAF"/>
    <property type="match status" value="1"/>
</dbReference>